<evidence type="ECO:0000313" key="4">
    <source>
        <dbReference type="Proteomes" id="UP000282087"/>
    </source>
</evidence>
<protein>
    <submittedName>
        <fullName evidence="2">Uncharacterized protein</fullName>
    </submittedName>
</protein>
<reference evidence="4 5" key="1">
    <citation type="submission" date="2018-06" db="EMBL/GenBank/DDBJ databases">
        <title>Comparative genomics of downy mildews reveals potential adaptations to biotrophy.</title>
        <authorList>
            <person name="Fletcher K."/>
            <person name="Klosterman S.J."/>
            <person name="Derevnina L."/>
            <person name="Martin F."/>
            <person name="Koike S."/>
            <person name="Reyes Chin-Wo S."/>
            <person name="Mou B."/>
            <person name="Michelmore R."/>
        </authorList>
    </citation>
    <scope>NUCLEOTIDE SEQUENCE [LARGE SCALE GENOMIC DNA]</scope>
    <source>
        <strain evidence="3 5">R13</strain>
        <strain evidence="2 4">R14</strain>
    </source>
</reference>
<proteinExistence type="predicted"/>
<comment type="caution">
    <text evidence="2">The sequence shown here is derived from an EMBL/GenBank/DDBJ whole genome shotgun (WGS) entry which is preliminary data.</text>
</comment>
<keyword evidence="1" id="KW-0175">Coiled coil</keyword>
<evidence type="ECO:0000313" key="2">
    <source>
        <dbReference type="EMBL" id="RMX69463.1"/>
    </source>
</evidence>
<keyword evidence="4" id="KW-1185">Reference proteome</keyword>
<dbReference type="EMBL" id="QKXF01000147">
    <property type="protein sequence ID" value="RQM15658.1"/>
    <property type="molecule type" value="Genomic_DNA"/>
</dbReference>
<dbReference type="EMBL" id="QLLG01000023">
    <property type="protein sequence ID" value="RMX69463.1"/>
    <property type="molecule type" value="Genomic_DNA"/>
</dbReference>
<dbReference type="STRING" id="542832.A0A3M6VTJ3"/>
<accession>A0A3M6VTJ3</accession>
<name>A0A3M6VTJ3_9STRA</name>
<organism evidence="2 4">
    <name type="scientific">Peronospora effusa</name>
    <dbReference type="NCBI Taxonomy" id="542832"/>
    <lineage>
        <taxon>Eukaryota</taxon>
        <taxon>Sar</taxon>
        <taxon>Stramenopiles</taxon>
        <taxon>Oomycota</taxon>
        <taxon>Peronosporomycetes</taxon>
        <taxon>Peronosporales</taxon>
        <taxon>Peronosporaceae</taxon>
        <taxon>Peronospora</taxon>
    </lineage>
</organism>
<feature type="coiled-coil region" evidence="1">
    <location>
        <begin position="37"/>
        <end position="82"/>
    </location>
</feature>
<dbReference type="VEuPathDB" id="FungiDB:DD237_004021"/>
<gene>
    <name evidence="3" type="ORF">DD237_004021</name>
    <name evidence="2" type="ORF">DD238_001377</name>
</gene>
<evidence type="ECO:0000313" key="5">
    <source>
        <dbReference type="Proteomes" id="UP000286097"/>
    </source>
</evidence>
<evidence type="ECO:0000256" key="1">
    <source>
        <dbReference type="SAM" id="Coils"/>
    </source>
</evidence>
<sequence>MEHSEVQDIQELKVTNTKADEEIEHWKIMANLHQKLVATLQTQVKTLRSDKDNLENAIALCQRSVDKRLQVLKRDRQNFEAEKG</sequence>
<evidence type="ECO:0000313" key="3">
    <source>
        <dbReference type="EMBL" id="RQM15658.1"/>
    </source>
</evidence>
<dbReference type="Proteomes" id="UP000282087">
    <property type="component" value="Unassembled WGS sequence"/>
</dbReference>
<dbReference type="Proteomes" id="UP000286097">
    <property type="component" value="Unassembled WGS sequence"/>
</dbReference>
<dbReference type="AlphaFoldDB" id="A0A3M6VTJ3"/>